<sequence>MKQKDTGSVYQNPFDDDHASSMSYVNSVHGSQERLIRPAETETSTPPSIPASILTLPEHEQDLIHRIHQLGLTECGWHHGGKSGRSLNRLERDLIQIPFRISLSNELSEFERLVLLRLHTNVPDHGINPLSLANHEQWAFISTVRKWLADQKPKPKPILKRILSMRK</sequence>
<name>B8M0D1_TALSN</name>
<dbReference type="RefSeq" id="XP_002478191.1">
    <property type="nucleotide sequence ID" value="XM_002478146.1"/>
</dbReference>
<feature type="compositionally biased region" description="Polar residues" evidence="1">
    <location>
        <begin position="1"/>
        <end position="11"/>
    </location>
</feature>
<evidence type="ECO:0000313" key="3">
    <source>
        <dbReference type="Proteomes" id="UP000001745"/>
    </source>
</evidence>
<evidence type="ECO:0000256" key="1">
    <source>
        <dbReference type="SAM" id="MobiDB-lite"/>
    </source>
</evidence>
<feature type="compositionally biased region" description="Polar residues" evidence="1">
    <location>
        <begin position="20"/>
        <end position="30"/>
    </location>
</feature>
<feature type="region of interest" description="Disordered" evidence="1">
    <location>
        <begin position="1"/>
        <end position="47"/>
    </location>
</feature>
<dbReference type="EMBL" id="EQ962653">
    <property type="protein sequence ID" value="EED21228.1"/>
    <property type="molecule type" value="Genomic_DNA"/>
</dbReference>
<organism evidence="2 3">
    <name type="scientific">Talaromyces stipitatus (strain ATCC 10500 / CBS 375.48 / QM 6759 / NRRL 1006)</name>
    <name type="common">Penicillium stipitatum</name>
    <dbReference type="NCBI Taxonomy" id="441959"/>
    <lineage>
        <taxon>Eukaryota</taxon>
        <taxon>Fungi</taxon>
        <taxon>Dikarya</taxon>
        <taxon>Ascomycota</taxon>
        <taxon>Pezizomycotina</taxon>
        <taxon>Eurotiomycetes</taxon>
        <taxon>Eurotiomycetidae</taxon>
        <taxon>Eurotiales</taxon>
        <taxon>Trichocomaceae</taxon>
        <taxon>Talaromyces</taxon>
        <taxon>Talaromyces sect. Talaromyces</taxon>
    </lineage>
</organism>
<dbReference type="HOGENOM" id="CLU_1595653_0_0_1"/>
<dbReference type="GeneID" id="8102741"/>
<protein>
    <submittedName>
        <fullName evidence="2">Uncharacterized protein</fullName>
    </submittedName>
</protein>
<dbReference type="Proteomes" id="UP000001745">
    <property type="component" value="Unassembled WGS sequence"/>
</dbReference>
<dbReference type="InParanoid" id="B8M0D1"/>
<dbReference type="PhylomeDB" id="B8M0D1"/>
<keyword evidence="3" id="KW-1185">Reference proteome</keyword>
<dbReference type="OrthoDB" id="4224180at2759"/>
<gene>
    <name evidence="2" type="ORF">TSTA_084590</name>
</gene>
<dbReference type="VEuPathDB" id="FungiDB:TSTA_084590"/>
<evidence type="ECO:0000313" key="2">
    <source>
        <dbReference type="EMBL" id="EED21228.1"/>
    </source>
</evidence>
<accession>B8M0D1</accession>
<feature type="compositionally biased region" description="Basic and acidic residues" evidence="1">
    <location>
        <begin position="31"/>
        <end position="40"/>
    </location>
</feature>
<proteinExistence type="predicted"/>
<dbReference type="AlphaFoldDB" id="B8M0D1"/>
<reference evidence="3" key="1">
    <citation type="journal article" date="2015" name="Genome Announc.">
        <title>Genome sequence of the AIDS-associated pathogen Penicillium marneffei (ATCC18224) and its near taxonomic relative Talaromyces stipitatus (ATCC10500).</title>
        <authorList>
            <person name="Nierman W.C."/>
            <person name="Fedorova-Abrams N.D."/>
            <person name="Andrianopoulos A."/>
        </authorList>
    </citation>
    <scope>NUCLEOTIDE SEQUENCE [LARGE SCALE GENOMIC DNA]</scope>
    <source>
        <strain evidence="3">ATCC 10500 / CBS 375.48 / QM 6759 / NRRL 1006</strain>
    </source>
</reference>